<dbReference type="InterPro" id="IPR055199">
    <property type="entry name" value="Hda_lid"/>
</dbReference>
<protein>
    <submittedName>
        <fullName evidence="2">DnaA regulatory inactivator Hda</fullName>
    </submittedName>
</protein>
<evidence type="ECO:0000313" key="3">
    <source>
        <dbReference type="Proteomes" id="UP000264036"/>
    </source>
</evidence>
<dbReference type="NCBIfam" id="TIGR03420">
    <property type="entry name" value="DnaA_homol_Hda"/>
    <property type="match status" value="1"/>
</dbReference>
<organism evidence="2 3">
    <name type="scientific">Advenella kashmirensis</name>
    <dbReference type="NCBI Taxonomy" id="310575"/>
    <lineage>
        <taxon>Bacteria</taxon>
        <taxon>Pseudomonadati</taxon>
        <taxon>Pseudomonadota</taxon>
        <taxon>Betaproteobacteria</taxon>
        <taxon>Burkholderiales</taxon>
        <taxon>Alcaligenaceae</taxon>
    </lineage>
</organism>
<dbReference type="Gene3D" id="1.10.8.60">
    <property type="match status" value="1"/>
</dbReference>
<dbReference type="GO" id="GO:0005886">
    <property type="term" value="C:plasma membrane"/>
    <property type="evidence" value="ECO:0007669"/>
    <property type="project" value="TreeGrafter"/>
</dbReference>
<evidence type="ECO:0000313" key="2">
    <source>
        <dbReference type="EMBL" id="HBP29035.1"/>
    </source>
</evidence>
<dbReference type="InterPro" id="IPR027417">
    <property type="entry name" value="P-loop_NTPase"/>
</dbReference>
<comment type="caution">
    <text evidence="2">The sequence shown here is derived from an EMBL/GenBank/DDBJ whole genome shotgun (WGS) entry which is preliminary data.</text>
</comment>
<name>A0A356LEV7_9BURK</name>
<dbReference type="SUPFAM" id="SSF52540">
    <property type="entry name" value="P-loop containing nucleoside triphosphate hydrolases"/>
    <property type="match status" value="1"/>
</dbReference>
<proteinExistence type="predicted"/>
<reference evidence="2 3" key="1">
    <citation type="journal article" date="2018" name="Nat. Biotechnol.">
        <title>A standardized bacterial taxonomy based on genome phylogeny substantially revises the tree of life.</title>
        <authorList>
            <person name="Parks D.H."/>
            <person name="Chuvochina M."/>
            <person name="Waite D.W."/>
            <person name="Rinke C."/>
            <person name="Skarshewski A."/>
            <person name="Chaumeil P.A."/>
            <person name="Hugenholtz P."/>
        </authorList>
    </citation>
    <scope>NUCLEOTIDE SEQUENCE [LARGE SCALE GENOMIC DNA]</scope>
    <source>
        <strain evidence="2">UBA10707</strain>
    </source>
</reference>
<sequence length="224" mass="24941">MKEQLILDVLPVVPPRFDNFVTGRNGETVSRLLAVAAGQSIYLWGEHGSGKTHLLRAATRQHGLYLNTATDILPDPGEPVAPGSIIAVDDVHNLSEAQAAALFGLFNQWKTSQHTPEAFTLLASGPCAPRQLEIREDLRTRLAWDLVYRLETLTDDERRSALLQRASDKGIPLSAEVTNWMFNYYARDMSALSSLLDALDRYSLAEKRSITVPLLKSYLQSRHS</sequence>
<dbReference type="AlphaFoldDB" id="A0A356LEV7"/>
<dbReference type="PANTHER" id="PTHR30050:SF5">
    <property type="entry name" value="DNAA REGULATORY INACTIVATOR HDA"/>
    <property type="match status" value="1"/>
</dbReference>
<dbReference type="EMBL" id="DOEK01000013">
    <property type="protein sequence ID" value="HBP29035.1"/>
    <property type="molecule type" value="Genomic_DNA"/>
</dbReference>
<dbReference type="GO" id="GO:0032297">
    <property type="term" value="P:negative regulation of DNA-templated DNA replication initiation"/>
    <property type="evidence" value="ECO:0007669"/>
    <property type="project" value="InterPro"/>
</dbReference>
<gene>
    <name evidence="2" type="primary">hda</name>
    <name evidence="2" type="ORF">DD666_06435</name>
</gene>
<feature type="domain" description="Hda lid" evidence="1">
    <location>
        <begin position="155"/>
        <end position="219"/>
    </location>
</feature>
<accession>A0A356LEV7</accession>
<dbReference type="PANTHER" id="PTHR30050">
    <property type="entry name" value="CHROMOSOMAL REPLICATION INITIATOR PROTEIN DNAA"/>
    <property type="match status" value="1"/>
</dbReference>
<dbReference type="Pfam" id="PF22688">
    <property type="entry name" value="Hda_lid"/>
    <property type="match status" value="1"/>
</dbReference>
<evidence type="ECO:0000259" key="1">
    <source>
        <dbReference type="Pfam" id="PF22688"/>
    </source>
</evidence>
<dbReference type="InterPro" id="IPR017788">
    <property type="entry name" value="Hda"/>
</dbReference>
<dbReference type="GO" id="GO:0003688">
    <property type="term" value="F:DNA replication origin binding"/>
    <property type="evidence" value="ECO:0007669"/>
    <property type="project" value="TreeGrafter"/>
</dbReference>
<dbReference type="Gene3D" id="3.40.50.300">
    <property type="entry name" value="P-loop containing nucleotide triphosphate hydrolases"/>
    <property type="match status" value="1"/>
</dbReference>
<dbReference type="Proteomes" id="UP000264036">
    <property type="component" value="Unassembled WGS sequence"/>
</dbReference>
<dbReference type="GO" id="GO:0006270">
    <property type="term" value="P:DNA replication initiation"/>
    <property type="evidence" value="ECO:0007669"/>
    <property type="project" value="TreeGrafter"/>
</dbReference>